<dbReference type="OrthoDB" id="9803040at2"/>
<proteinExistence type="predicted"/>
<evidence type="ECO:0000313" key="2">
    <source>
        <dbReference type="Proteomes" id="UP000249248"/>
    </source>
</evidence>
<name>A0A2W1NVP2_9FLAO</name>
<dbReference type="RefSeq" id="WP_111061780.1">
    <property type="nucleotide sequence ID" value="NZ_JBHUCU010000007.1"/>
</dbReference>
<accession>A0A2W1NVP2</accession>
<keyword evidence="2" id="KW-1185">Reference proteome</keyword>
<dbReference type="InterPro" id="IPR018914">
    <property type="entry name" value="DUF2480"/>
</dbReference>
<gene>
    <name evidence="1" type="ORF">DNU06_03345</name>
</gene>
<dbReference type="Pfam" id="PF10652">
    <property type="entry name" value="DUF2480"/>
    <property type="match status" value="1"/>
</dbReference>
<reference evidence="1 2" key="1">
    <citation type="submission" date="2018-06" db="EMBL/GenBank/DDBJ databases">
        <title>The draft genome sequence of Crocinitomix sp. SM1701.</title>
        <authorList>
            <person name="Zhang X."/>
        </authorList>
    </citation>
    <scope>NUCLEOTIDE SEQUENCE [LARGE SCALE GENOMIC DNA]</scope>
    <source>
        <strain evidence="1 2">SM1701</strain>
    </source>
</reference>
<dbReference type="Proteomes" id="UP000249248">
    <property type="component" value="Unassembled WGS sequence"/>
</dbReference>
<sequence length="168" mass="19158">MEMPIVNKIEKANIQQIDLIDFVAKSPILIFDLKPGLWQEMVIKEKEFRTFVKEINWEEFKGKTVGITCSVDAIIPAWAFMLVSVALKKVDANIYYGSQKEVEAELFFDNLKNMDLTDLKDQRVMVKGCSNIPNPTKAYIELTNLLVPHVKSLMFGEPCSAVPVFKNK</sequence>
<organism evidence="1 2">
    <name type="scientific">Putridiphycobacter roseus</name>
    <dbReference type="NCBI Taxonomy" id="2219161"/>
    <lineage>
        <taxon>Bacteria</taxon>
        <taxon>Pseudomonadati</taxon>
        <taxon>Bacteroidota</taxon>
        <taxon>Flavobacteriia</taxon>
        <taxon>Flavobacteriales</taxon>
        <taxon>Crocinitomicaceae</taxon>
        <taxon>Putridiphycobacter</taxon>
    </lineage>
</organism>
<evidence type="ECO:0000313" key="1">
    <source>
        <dbReference type="EMBL" id="PZE18878.1"/>
    </source>
</evidence>
<dbReference type="AlphaFoldDB" id="A0A2W1NVP2"/>
<protein>
    <recommendedName>
        <fullName evidence="3">DUF2480 family protein</fullName>
    </recommendedName>
</protein>
<evidence type="ECO:0008006" key="3">
    <source>
        <dbReference type="Google" id="ProtNLM"/>
    </source>
</evidence>
<dbReference type="EMBL" id="QKSB01000001">
    <property type="protein sequence ID" value="PZE18878.1"/>
    <property type="molecule type" value="Genomic_DNA"/>
</dbReference>
<comment type="caution">
    <text evidence="1">The sequence shown here is derived from an EMBL/GenBank/DDBJ whole genome shotgun (WGS) entry which is preliminary data.</text>
</comment>